<evidence type="ECO:0000313" key="6">
    <source>
        <dbReference type="EMBL" id="OZY87678.1"/>
    </source>
</evidence>
<protein>
    <submittedName>
        <fullName evidence="6">Uncharacterized protein</fullName>
    </submittedName>
</protein>
<sequence>MKLTDNIGCTKGSNLAKGNDLIRKGRYKEAVAYLKKAIQESPDLKSLIEFNLNYVANKIGDISIPAEDIISSPVKKYKGRFDECENGYIRGWAVNTTSTGELFELSVYIDGVLFRKVKNSETRNDLKNLNISKGKGGYSLTIPQEAFLLNEHTVSICFPDGEVLDEKKIIRLSVDQPNDVNLQLVDKGISVIVPIYNAAEDVKVCIERLVKYTSNSTEIILIDDASTDPAIKGILKNAKESNSLKVYYNQENLGFTKTVNYGIELAGENDVILLNSDARVTPRWLEGIKRALSTDSRIATVTPMSDRAGAFSAPDIGNDNNLPNGITEEQFALAFRRRSAGSYPSVPTGNGFCMYIRRACINDIGSFDATAFPRGYGEENDFCMRARAKGWRNIIDDRTYVFHDRSKSFGEQKTDLIKAGREIIDKRYPDYKKAISVFTDSPLINLARFRARMALDDCRNSLMLRGLFVVSTLTGGTPQTNRDLMLALSDRVECWLLHSDKRVISLYKVKKDGHDELIRRHHLKEHVDPLIHGSAEYDRVLINWLSEYDFSFVHIRHLAWHSISLPKIAKQFGAQVINSFHDFYAVCPTVKLLDGENKYCGGVCTSGKSKCKPDLWGDDSLPDLKNDWVYAWRKLFKEALKYCDAFVTTHESVKNTLVDYLEVDSNNFHVIPHGRDFDSLTSLSAPYADTEVLKILVPGNIGVPKGSEIIQKLLEIDHKGLLHFHILGKSNIKYTHPRLTFHGEYKRDLFSDCVKNIQPHVGAVFSIWNETWCHTLTELWSCGLPAIVTNYPTLADRVSKNGGGWVVDHADIYSLYEYITQHVCKSDAIRAAVKSVLDHQNKNLIKYQNKQMSNLYFNLYPKY</sequence>
<dbReference type="Gene3D" id="3.40.50.2000">
    <property type="entry name" value="Glycogen Phosphorylase B"/>
    <property type="match status" value="2"/>
</dbReference>
<dbReference type="RefSeq" id="WP_094985035.1">
    <property type="nucleotide sequence ID" value="NZ_NHNI01000001.1"/>
</dbReference>
<dbReference type="GO" id="GO:0016757">
    <property type="term" value="F:glycosyltransferase activity"/>
    <property type="evidence" value="ECO:0007669"/>
    <property type="project" value="UniProtKB-KW"/>
</dbReference>
<dbReference type="InterPro" id="IPR028098">
    <property type="entry name" value="Glyco_trans_4-like_N"/>
</dbReference>
<dbReference type="Pfam" id="PF13439">
    <property type="entry name" value="Glyco_transf_4"/>
    <property type="match status" value="1"/>
</dbReference>
<proteinExistence type="inferred from homology"/>
<feature type="domain" description="Glycosyltransferase 2-like" evidence="4">
    <location>
        <begin position="190"/>
        <end position="363"/>
    </location>
</feature>
<dbReference type="AlphaFoldDB" id="A0A266QCR4"/>
<evidence type="ECO:0000256" key="1">
    <source>
        <dbReference type="ARBA" id="ARBA00006739"/>
    </source>
</evidence>
<keyword evidence="2" id="KW-0328">Glycosyltransferase</keyword>
<dbReference type="InterPro" id="IPR001173">
    <property type="entry name" value="Glyco_trans_2-like"/>
</dbReference>
<keyword evidence="3" id="KW-0808">Transferase</keyword>
<dbReference type="PANTHER" id="PTHR43179:SF12">
    <property type="entry name" value="GALACTOFURANOSYLTRANSFERASE GLFT2"/>
    <property type="match status" value="1"/>
</dbReference>
<dbReference type="PANTHER" id="PTHR43179">
    <property type="entry name" value="RHAMNOSYLTRANSFERASE WBBL"/>
    <property type="match status" value="1"/>
</dbReference>
<evidence type="ECO:0000256" key="3">
    <source>
        <dbReference type="ARBA" id="ARBA00022679"/>
    </source>
</evidence>
<dbReference type="SUPFAM" id="SSF53756">
    <property type="entry name" value="UDP-Glycosyltransferase/glycogen phosphorylase"/>
    <property type="match status" value="1"/>
</dbReference>
<evidence type="ECO:0000256" key="2">
    <source>
        <dbReference type="ARBA" id="ARBA00022676"/>
    </source>
</evidence>
<feature type="domain" description="Glycosyltransferase subfamily 4-like N-terminal" evidence="5">
    <location>
        <begin position="475"/>
        <end position="678"/>
    </location>
</feature>
<evidence type="ECO:0000259" key="4">
    <source>
        <dbReference type="Pfam" id="PF00535"/>
    </source>
</evidence>
<evidence type="ECO:0000313" key="7">
    <source>
        <dbReference type="Proteomes" id="UP000216101"/>
    </source>
</evidence>
<organism evidence="6 7">
    <name type="scientific">Cellvibrio mixtus</name>
    <dbReference type="NCBI Taxonomy" id="39650"/>
    <lineage>
        <taxon>Bacteria</taxon>
        <taxon>Pseudomonadati</taxon>
        <taxon>Pseudomonadota</taxon>
        <taxon>Gammaproteobacteria</taxon>
        <taxon>Cellvibrionales</taxon>
        <taxon>Cellvibrionaceae</taxon>
        <taxon>Cellvibrio</taxon>
    </lineage>
</organism>
<evidence type="ECO:0000259" key="5">
    <source>
        <dbReference type="Pfam" id="PF13439"/>
    </source>
</evidence>
<comment type="similarity">
    <text evidence="1">Belongs to the glycosyltransferase 2 family.</text>
</comment>
<name>A0A266QCR4_9GAMM</name>
<accession>A0A266QCR4</accession>
<dbReference type="Pfam" id="PF00535">
    <property type="entry name" value="Glycos_transf_2"/>
    <property type="match status" value="1"/>
</dbReference>
<reference evidence="7" key="1">
    <citation type="submission" date="2017-05" db="EMBL/GenBank/DDBJ databases">
        <authorList>
            <person name="Barney B.M."/>
        </authorList>
    </citation>
    <scope>NUCLEOTIDE SEQUENCE [LARGE SCALE GENOMIC DNA]</scope>
    <source>
        <strain evidence="7">PSBB022</strain>
    </source>
</reference>
<dbReference type="InterPro" id="IPR029044">
    <property type="entry name" value="Nucleotide-diphossugar_trans"/>
</dbReference>
<keyword evidence="7" id="KW-1185">Reference proteome</keyword>
<gene>
    <name evidence="6" type="ORF">CBP51_12155</name>
</gene>
<dbReference type="Gene3D" id="3.90.550.10">
    <property type="entry name" value="Spore Coat Polysaccharide Biosynthesis Protein SpsA, Chain A"/>
    <property type="match status" value="1"/>
</dbReference>
<dbReference type="Proteomes" id="UP000216101">
    <property type="component" value="Unassembled WGS sequence"/>
</dbReference>
<comment type="caution">
    <text evidence="6">The sequence shown here is derived from an EMBL/GenBank/DDBJ whole genome shotgun (WGS) entry which is preliminary data.</text>
</comment>
<dbReference type="EMBL" id="NHNI01000001">
    <property type="protein sequence ID" value="OZY87678.1"/>
    <property type="molecule type" value="Genomic_DNA"/>
</dbReference>
<dbReference type="SUPFAM" id="SSF53448">
    <property type="entry name" value="Nucleotide-diphospho-sugar transferases"/>
    <property type="match status" value="1"/>
</dbReference>